<dbReference type="SUPFAM" id="SSF57756">
    <property type="entry name" value="Retrovirus zinc finger-like domains"/>
    <property type="match status" value="1"/>
</dbReference>
<evidence type="ECO:0000313" key="10">
    <source>
        <dbReference type="EMBL" id="KAK5108682.1"/>
    </source>
</evidence>
<name>A0AAN7TBI5_9PEZI</name>
<gene>
    <name evidence="10" type="ORF">LTR62_008087</name>
</gene>
<evidence type="ECO:0000256" key="2">
    <source>
        <dbReference type="ARBA" id="ARBA00022723"/>
    </source>
</evidence>
<reference evidence="10" key="1">
    <citation type="submission" date="2023-08" db="EMBL/GenBank/DDBJ databases">
        <title>Black Yeasts Isolated from many extreme environments.</title>
        <authorList>
            <person name="Coleine C."/>
            <person name="Stajich J.E."/>
            <person name="Selbmann L."/>
        </authorList>
    </citation>
    <scope>NUCLEOTIDE SEQUENCE</scope>
    <source>
        <strain evidence="10">CCFEE 5401</strain>
    </source>
</reference>
<organism evidence="10 11">
    <name type="scientific">Meristemomyces frigidus</name>
    <dbReference type="NCBI Taxonomy" id="1508187"/>
    <lineage>
        <taxon>Eukaryota</taxon>
        <taxon>Fungi</taxon>
        <taxon>Dikarya</taxon>
        <taxon>Ascomycota</taxon>
        <taxon>Pezizomycotina</taxon>
        <taxon>Dothideomycetes</taxon>
        <taxon>Dothideomycetidae</taxon>
        <taxon>Mycosphaerellales</taxon>
        <taxon>Teratosphaeriaceae</taxon>
        <taxon>Meristemomyces</taxon>
    </lineage>
</organism>
<keyword evidence="4 7" id="KW-0863">Zinc-finger</keyword>
<protein>
    <recommendedName>
        <fullName evidence="9">CCHC-type domain-containing protein</fullName>
    </recommendedName>
</protein>
<dbReference type="GO" id="GO:0003723">
    <property type="term" value="F:RNA binding"/>
    <property type="evidence" value="ECO:0007669"/>
    <property type="project" value="TreeGrafter"/>
</dbReference>
<feature type="compositionally biased region" description="Low complexity" evidence="8">
    <location>
        <begin position="124"/>
        <end position="133"/>
    </location>
</feature>
<dbReference type="PANTHER" id="PTHR46543">
    <property type="entry name" value="ZINC FINGER CCHC DOMAIN-CONTAINING PROTEIN 7"/>
    <property type="match status" value="1"/>
</dbReference>
<keyword evidence="3" id="KW-0677">Repeat</keyword>
<dbReference type="GO" id="GO:0071036">
    <property type="term" value="P:nuclear polyadenylation-dependent snoRNA catabolic process"/>
    <property type="evidence" value="ECO:0007669"/>
    <property type="project" value="TreeGrafter"/>
</dbReference>
<comment type="caution">
    <text evidence="10">The sequence shown here is derived from an EMBL/GenBank/DDBJ whole genome shotgun (WGS) entry which is preliminary data.</text>
</comment>
<evidence type="ECO:0000313" key="11">
    <source>
        <dbReference type="Proteomes" id="UP001310890"/>
    </source>
</evidence>
<dbReference type="GO" id="GO:0071035">
    <property type="term" value="P:nuclear polyadenylation-dependent rRNA catabolic process"/>
    <property type="evidence" value="ECO:0007669"/>
    <property type="project" value="TreeGrafter"/>
</dbReference>
<evidence type="ECO:0000256" key="1">
    <source>
        <dbReference type="ARBA" id="ARBA00004123"/>
    </source>
</evidence>
<evidence type="ECO:0000256" key="8">
    <source>
        <dbReference type="SAM" id="MobiDB-lite"/>
    </source>
</evidence>
<feature type="compositionally biased region" description="Basic and acidic residues" evidence="8">
    <location>
        <begin position="21"/>
        <end position="31"/>
    </location>
</feature>
<dbReference type="InterPro" id="IPR001878">
    <property type="entry name" value="Znf_CCHC"/>
</dbReference>
<comment type="subcellular location">
    <subcellularLocation>
        <location evidence="1">Nucleus</location>
    </subcellularLocation>
</comment>
<feature type="region of interest" description="Disordered" evidence="8">
    <location>
        <begin position="263"/>
        <end position="306"/>
    </location>
</feature>
<dbReference type="InterPro" id="IPR051644">
    <property type="entry name" value="TRAMP_AT-DNA-binding"/>
</dbReference>
<dbReference type="GO" id="GO:0031499">
    <property type="term" value="C:TRAMP complex"/>
    <property type="evidence" value="ECO:0007669"/>
    <property type="project" value="TreeGrafter"/>
</dbReference>
<feature type="domain" description="CCHC-type" evidence="9">
    <location>
        <begin position="356"/>
        <end position="372"/>
    </location>
</feature>
<dbReference type="InterPro" id="IPR036875">
    <property type="entry name" value="Znf_CCHC_sf"/>
</dbReference>
<dbReference type="Gene3D" id="4.10.60.10">
    <property type="entry name" value="Zinc finger, CCHC-type"/>
    <property type="match status" value="1"/>
</dbReference>
<evidence type="ECO:0000256" key="4">
    <source>
        <dbReference type="ARBA" id="ARBA00022771"/>
    </source>
</evidence>
<keyword evidence="5" id="KW-0862">Zinc</keyword>
<dbReference type="PANTHER" id="PTHR46543:SF1">
    <property type="entry name" value="ZINC FINGER CCHC DOMAIN-CONTAINING PROTEIN 7"/>
    <property type="match status" value="1"/>
</dbReference>
<sequence length="533" mass="58277">MARKARQKKKASSGALQPSADSKKPFKREGPKQQQPTRKPTKPEGLRRNKPRKAHSTANKKGPTAAQNPVPVPKMAGRNQINGQSPVESRTMAVGRKRKAIDADPQFSSHEGHKRVRGDPEVISISDNSSQRSSMDEGEIAGGTGSSREGTTTKHGEKSQDSRRKSDEKCKDYFDISLTEVEEDTLRTTVSAHLTANPSLSTWQAMEHLAQKGMPNARVPRRQMSTWRHQPPERSWVRSLPLSAIVGVKSKFAPLAYSATLPATGATSSDQDEAMSMSDDGTTMSDNDEDGGSDGGVSVGQTPADGNYDYGSLARGAATQSHHNSHGAVYMSQISEDEQKSQYRYFHVTDPTALVRCLSCGKEGHMHTTCPDHICTHCIGDHFSKSCPTNRKCRRCRQRGHDQETCTARPTYAGGPNDPCDHCGKDHAEEECSYLWRSYHHDPVTAIRIAEGDLIVSCYNCAASTHWGDDCPDLPHYVLRKLGGKGTWSGQNASKYLKDHLAEDVLARPTGGWQAANAQGGSNGAWQLAQFND</sequence>
<evidence type="ECO:0000256" key="7">
    <source>
        <dbReference type="PROSITE-ProRule" id="PRU00047"/>
    </source>
</evidence>
<dbReference type="GO" id="GO:0071037">
    <property type="term" value="P:nuclear polyadenylation-dependent snRNA catabolic process"/>
    <property type="evidence" value="ECO:0007669"/>
    <property type="project" value="TreeGrafter"/>
</dbReference>
<feature type="compositionally biased region" description="Polar residues" evidence="8">
    <location>
        <begin position="79"/>
        <end position="88"/>
    </location>
</feature>
<keyword evidence="6" id="KW-0539">Nucleus</keyword>
<dbReference type="GO" id="GO:0008270">
    <property type="term" value="F:zinc ion binding"/>
    <property type="evidence" value="ECO:0007669"/>
    <property type="project" value="UniProtKB-KW"/>
</dbReference>
<proteinExistence type="predicted"/>
<evidence type="ECO:0000256" key="5">
    <source>
        <dbReference type="ARBA" id="ARBA00022833"/>
    </source>
</evidence>
<evidence type="ECO:0000256" key="6">
    <source>
        <dbReference type="ARBA" id="ARBA00023242"/>
    </source>
</evidence>
<dbReference type="Proteomes" id="UP001310890">
    <property type="component" value="Unassembled WGS sequence"/>
</dbReference>
<evidence type="ECO:0000256" key="3">
    <source>
        <dbReference type="ARBA" id="ARBA00022737"/>
    </source>
</evidence>
<evidence type="ECO:0000259" key="9">
    <source>
        <dbReference type="PROSITE" id="PS50158"/>
    </source>
</evidence>
<dbReference type="PROSITE" id="PS50158">
    <property type="entry name" value="ZF_CCHC"/>
    <property type="match status" value="1"/>
</dbReference>
<dbReference type="EMBL" id="JAVRRL010000080">
    <property type="protein sequence ID" value="KAK5108682.1"/>
    <property type="molecule type" value="Genomic_DNA"/>
</dbReference>
<feature type="compositionally biased region" description="Basic residues" evidence="8">
    <location>
        <begin position="1"/>
        <end position="11"/>
    </location>
</feature>
<feature type="compositionally biased region" description="Basic and acidic residues" evidence="8">
    <location>
        <begin position="151"/>
        <end position="168"/>
    </location>
</feature>
<feature type="region of interest" description="Disordered" evidence="8">
    <location>
        <begin position="1"/>
        <end position="168"/>
    </location>
</feature>
<dbReference type="GO" id="GO:0071038">
    <property type="term" value="P:TRAMP-dependent tRNA surveillance pathway"/>
    <property type="evidence" value="ECO:0007669"/>
    <property type="project" value="TreeGrafter"/>
</dbReference>
<dbReference type="GO" id="GO:0071031">
    <property type="term" value="P:nuclear mRNA surveillance of mRNA 3'-end processing"/>
    <property type="evidence" value="ECO:0007669"/>
    <property type="project" value="TreeGrafter"/>
</dbReference>
<keyword evidence="2" id="KW-0479">Metal-binding</keyword>
<dbReference type="SMART" id="SM00343">
    <property type="entry name" value="ZnF_C2HC"/>
    <property type="match status" value="4"/>
</dbReference>
<accession>A0AAN7TBI5</accession>
<dbReference type="AlphaFoldDB" id="A0AAN7TBI5"/>
<dbReference type="GO" id="GO:0071039">
    <property type="term" value="P:nuclear polyadenylation-dependent CUT catabolic process"/>
    <property type="evidence" value="ECO:0007669"/>
    <property type="project" value="TreeGrafter"/>
</dbReference>